<dbReference type="Gene3D" id="3.40.50.300">
    <property type="entry name" value="P-loop containing nucleotide triphosphate hydrolases"/>
    <property type="match status" value="1"/>
</dbReference>
<evidence type="ECO:0000313" key="3">
    <source>
        <dbReference type="Proteomes" id="UP000030710"/>
    </source>
</evidence>
<dbReference type="AlphaFoldDB" id="U1NAJ5"/>
<dbReference type="eggNOG" id="arCOG04816">
    <property type="taxonomic scope" value="Archaea"/>
</dbReference>
<dbReference type="Proteomes" id="UP000030710">
    <property type="component" value="Unassembled WGS sequence"/>
</dbReference>
<sequence>MHIGYAETAVDSRPDIPIRLNAGQLTHHILRAATTGAGKTTTMISDTLSAYESFDGPIFVFDRKGGTMAEEYKKAHFKKFGNLDDVVHIPVPGPDDEVLAFPYFDIRPQLAAGVSRTVAVQEKVDRYNELLVYVLGREMTQQAFVAQEILNNLIKAMFDPVYGRDAWPIEDLFQVAFKMQQKGSENEKIRAQGEMPSVSDTTLGLSLTRHLHADKQRFRSSIDAVMNRITKLAERDFIWRILNFVPEWNDERGCYADQSPMFDIQYRISSPQTR</sequence>
<feature type="domain" description="Helicase HerA central" evidence="1">
    <location>
        <begin position="12"/>
        <end position="158"/>
    </location>
</feature>
<accession>U1NAJ5</accession>
<dbReference type="SUPFAM" id="SSF52540">
    <property type="entry name" value="P-loop containing nucleoside triphosphate hydrolases"/>
    <property type="match status" value="1"/>
</dbReference>
<evidence type="ECO:0000259" key="1">
    <source>
        <dbReference type="Pfam" id="PF01935"/>
    </source>
</evidence>
<name>U1NAJ5_9EURY</name>
<dbReference type="InterPro" id="IPR051162">
    <property type="entry name" value="T4SS_component"/>
</dbReference>
<gene>
    <name evidence="2" type="ORF">J07HQW2_00061</name>
</gene>
<dbReference type="Pfam" id="PF01935">
    <property type="entry name" value="DUF87"/>
    <property type="match status" value="1"/>
</dbReference>
<dbReference type="PANTHER" id="PTHR30121:SF6">
    <property type="entry name" value="SLR6007 PROTEIN"/>
    <property type="match status" value="1"/>
</dbReference>
<protein>
    <submittedName>
        <fullName evidence="2">Putative ATPase</fullName>
    </submittedName>
</protein>
<evidence type="ECO:0000313" key="2">
    <source>
        <dbReference type="EMBL" id="ERG93628.1"/>
    </source>
</evidence>
<reference evidence="2 3" key="1">
    <citation type="journal article" date="2013" name="PLoS ONE">
        <title>Assembly-driven community genomics of a hypersaline microbial ecosystem.</title>
        <authorList>
            <person name="Podell S."/>
            <person name="Ugalde J.A."/>
            <person name="Narasingarao P."/>
            <person name="Banfield J.F."/>
            <person name="Heidelberg K.B."/>
            <person name="Allen E.E."/>
        </authorList>
    </citation>
    <scope>NUCLEOTIDE SEQUENCE [LARGE SCALE GENOMIC DNA]</scope>
    <source>
        <strain evidence="3">J07HQW2</strain>
    </source>
</reference>
<organism evidence="2 3">
    <name type="scientific">Haloquadratum walsbyi J07HQW2</name>
    <dbReference type="NCBI Taxonomy" id="1238425"/>
    <lineage>
        <taxon>Archaea</taxon>
        <taxon>Methanobacteriati</taxon>
        <taxon>Methanobacteriota</taxon>
        <taxon>Stenosarchaea group</taxon>
        <taxon>Halobacteria</taxon>
        <taxon>Halobacteriales</taxon>
        <taxon>Haloferacaceae</taxon>
        <taxon>Haloquadratum</taxon>
    </lineage>
</organism>
<dbReference type="RefSeq" id="WP_021053122.1">
    <property type="nucleotide sequence ID" value="NZ_KE356561.1"/>
</dbReference>
<dbReference type="STRING" id="1238425.J07HQW2_00061"/>
<proteinExistence type="predicted"/>
<dbReference type="EMBL" id="KE356561">
    <property type="protein sequence ID" value="ERG93628.1"/>
    <property type="molecule type" value="Genomic_DNA"/>
</dbReference>
<dbReference type="InterPro" id="IPR002789">
    <property type="entry name" value="HerA_central"/>
</dbReference>
<dbReference type="PANTHER" id="PTHR30121">
    <property type="entry name" value="UNCHARACTERIZED PROTEIN YJGR-RELATED"/>
    <property type="match status" value="1"/>
</dbReference>
<dbReference type="InterPro" id="IPR027417">
    <property type="entry name" value="P-loop_NTPase"/>
</dbReference>
<dbReference type="HOGENOM" id="CLU_1014136_0_0_2"/>